<feature type="region of interest" description="Disordered" evidence="14">
    <location>
        <begin position="351"/>
        <end position="377"/>
    </location>
</feature>
<keyword evidence="7 13" id="KW-0378">Hydrolase</keyword>
<evidence type="ECO:0000256" key="14">
    <source>
        <dbReference type="SAM" id="MobiDB-lite"/>
    </source>
</evidence>
<dbReference type="InterPro" id="IPR011096">
    <property type="entry name" value="FTP_domain"/>
</dbReference>
<evidence type="ECO:0000256" key="11">
    <source>
        <dbReference type="PIRSR" id="PIRSR601842-1"/>
    </source>
</evidence>
<feature type="compositionally biased region" description="Low complexity" evidence="14">
    <location>
        <begin position="143"/>
        <end position="161"/>
    </location>
</feature>
<evidence type="ECO:0000256" key="5">
    <source>
        <dbReference type="ARBA" id="ARBA00022723"/>
    </source>
</evidence>
<feature type="region of interest" description="Disordered" evidence="14">
    <location>
        <begin position="141"/>
        <end position="161"/>
    </location>
</feature>
<evidence type="ECO:0000256" key="9">
    <source>
        <dbReference type="ARBA" id="ARBA00023049"/>
    </source>
</evidence>
<dbReference type="GO" id="GO:0008270">
    <property type="term" value="F:zinc ion binding"/>
    <property type="evidence" value="ECO:0007669"/>
    <property type="project" value="InterPro"/>
</dbReference>
<feature type="binding site" evidence="12">
    <location>
        <position position="511"/>
    </location>
    <ligand>
        <name>Zn(2+)</name>
        <dbReference type="ChEBI" id="CHEBI:29105"/>
        <note>catalytic</note>
    </ligand>
</feature>
<feature type="signal peptide" evidence="13">
    <location>
        <begin position="1"/>
        <end position="24"/>
    </location>
</feature>
<evidence type="ECO:0000256" key="6">
    <source>
        <dbReference type="ARBA" id="ARBA00022729"/>
    </source>
</evidence>
<feature type="domain" description="FTP" evidence="15">
    <location>
        <begin position="86"/>
        <end position="136"/>
    </location>
</feature>
<keyword evidence="10 13" id="KW-0865">Zymogen</keyword>
<evidence type="ECO:0000313" key="17">
    <source>
        <dbReference type="Proteomes" id="UP001151582"/>
    </source>
</evidence>
<feature type="chain" id="PRO_5041011854" description="Extracellular metalloproteinase" evidence="13">
    <location>
        <begin position="25"/>
        <end position="727"/>
    </location>
</feature>
<keyword evidence="8 12" id="KW-0862">Zinc</keyword>
<dbReference type="EC" id="3.4.24.-" evidence="13"/>
<evidence type="ECO:0000256" key="13">
    <source>
        <dbReference type="RuleBase" id="RU364017"/>
    </source>
</evidence>
<keyword evidence="9 13" id="KW-0482">Metalloprotease</keyword>
<evidence type="ECO:0000256" key="4">
    <source>
        <dbReference type="ARBA" id="ARBA00022670"/>
    </source>
</evidence>
<feature type="active site" evidence="11">
    <location>
        <position position="512"/>
    </location>
</feature>
<accession>A0A9W8EDE6</accession>
<dbReference type="AlphaFoldDB" id="A0A9W8EDE6"/>
<dbReference type="Gene3D" id="3.10.170.10">
    <property type="match status" value="1"/>
</dbReference>
<gene>
    <name evidence="16" type="ORF">H4R34_002615</name>
</gene>
<dbReference type="PANTHER" id="PTHR33478">
    <property type="entry name" value="EXTRACELLULAR METALLOPROTEINASE MEP"/>
    <property type="match status" value="1"/>
</dbReference>
<keyword evidence="5 12" id="KW-0479">Metal-binding</keyword>
<dbReference type="InterPro" id="IPR050371">
    <property type="entry name" value="Fungal_virulence_M36"/>
</dbReference>
<proteinExistence type="inferred from homology"/>
<protein>
    <recommendedName>
        <fullName evidence="13">Extracellular metalloproteinase</fullName>
        <ecNumber evidence="13">3.4.24.-</ecNumber>
    </recommendedName>
    <alternativeName>
        <fullName evidence="13">Fungalysin</fullName>
    </alternativeName>
</protein>
<keyword evidence="4 13" id="KW-0645">Protease</keyword>
<feature type="compositionally biased region" description="Polar residues" evidence="14">
    <location>
        <begin position="363"/>
        <end position="377"/>
    </location>
</feature>
<evidence type="ECO:0000256" key="12">
    <source>
        <dbReference type="PIRSR" id="PIRSR601842-2"/>
    </source>
</evidence>
<organism evidence="16 17">
    <name type="scientific">Dimargaris verticillata</name>
    <dbReference type="NCBI Taxonomy" id="2761393"/>
    <lineage>
        <taxon>Eukaryota</taxon>
        <taxon>Fungi</taxon>
        <taxon>Fungi incertae sedis</taxon>
        <taxon>Zoopagomycota</taxon>
        <taxon>Kickxellomycotina</taxon>
        <taxon>Dimargaritomycetes</taxon>
        <taxon>Dimargaritales</taxon>
        <taxon>Dimargaritaceae</taxon>
        <taxon>Dimargaris</taxon>
    </lineage>
</organism>
<comment type="caution">
    <text evidence="16">The sequence shown here is derived from an EMBL/GenBank/DDBJ whole genome shotgun (WGS) entry which is preliminary data.</text>
</comment>
<evidence type="ECO:0000256" key="10">
    <source>
        <dbReference type="ARBA" id="ARBA00023145"/>
    </source>
</evidence>
<sequence>MHLVSVYSAVGLALLLAQPAAVVSHPSTRRRVQPFGPSLKHHSFTQHATNLASAQLFSAFNSARPQDCKAAAISQAKAHTELDDHDFVVKDAYRSDHNGVTHVYLRQLHKGVEIINADMNINLDSNCKVISVGNTFHPHAKLAGSSSQSPAKSPATPSPATEPAHIGMWGFVRGQLGALGQVVLGVNDWLTGLDYWQGDHSEFALPQSLADSLAKVADTKDGSNGPLSPVMALVHLLKHIGEELAHDHDIHLEHVSSLTGEPYSVLKNVALAVGKEVPARFRYVLNEDGELEQVWDLELEMEENWIHGHVSATTGKVLSLVDWVADAQYNVYPLGVNDPLEGERALLKDPANENASPFGWHDTGNSKSYTDTRGNNVNAQANPDGGYEWENNHRPDGGESLIFDFPLNLTSQPKDYIDAAVTNLFYLNNMIHDLFYQYGFNEKAGNFQQNNFERGGLGNDAVIANAQDGSGYNNANFATPPDGRNGKMRMYVWNGVDPNRDGDLESGIVIHEYAHGISIRLTGGPANSGCLGWGEAGGMGEGWGDFFATILRMKQSDINTAVYPMGSYANGGEGIRRYPYSTNSTTNPSTYKIMDGPAYWGVHAKGEVWAEMLYEMYWALVDAYGFTPDWFSASHDHGNTLALQLVVDGLSLQPCRPSFMDARDAIIQADEVLTGGKNHCLLWKAFAKRGLGVDAKIRGDTPWGGGIRTDSFDAPTKCRAPSDNDSA</sequence>
<keyword evidence="17" id="KW-1185">Reference proteome</keyword>
<comment type="cofactor">
    <cofactor evidence="12">
        <name>Zn(2+)</name>
        <dbReference type="ChEBI" id="CHEBI:29105"/>
    </cofactor>
    <text evidence="12">Binds 1 zinc ion per subunit.</text>
</comment>
<dbReference type="Pfam" id="PF07504">
    <property type="entry name" value="FTP"/>
    <property type="match status" value="1"/>
</dbReference>
<feature type="binding site" evidence="12">
    <location>
        <position position="326"/>
    </location>
    <ligand>
        <name>Zn(2+)</name>
        <dbReference type="ChEBI" id="CHEBI:29105"/>
        <note>catalytic</note>
    </ligand>
</feature>
<dbReference type="Pfam" id="PF02128">
    <property type="entry name" value="Peptidase_M36"/>
    <property type="match status" value="1"/>
</dbReference>
<evidence type="ECO:0000256" key="2">
    <source>
        <dbReference type="ARBA" id="ARBA00006006"/>
    </source>
</evidence>
<dbReference type="GO" id="GO:0006508">
    <property type="term" value="P:proteolysis"/>
    <property type="evidence" value="ECO:0007669"/>
    <property type="project" value="UniProtKB-KW"/>
</dbReference>
<dbReference type="InterPro" id="IPR001842">
    <property type="entry name" value="Peptidase_M36"/>
</dbReference>
<evidence type="ECO:0000256" key="7">
    <source>
        <dbReference type="ARBA" id="ARBA00022801"/>
    </source>
</evidence>
<dbReference type="GO" id="GO:0004222">
    <property type="term" value="F:metalloendopeptidase activity"/>
    <property type="evidence" value="ECO:0007669"/>
    <property type="project" value="InterPro"/>
</dbReference>
<comment type="similarity">
    <text evidence="2 13">Belongs to the peptidase M36 family.</text>
</comment>
<dbReference type="EMBL" id="JANBQB010000188">
    <property type="protein sequence ID" value="KAJ1980020.1"/>
    <property type="molecule type" value="Genomic_DNA"/>
</dbReference>
<comment type="subcellular location">
    <subcellularLocation>
        <location evidence="1 13">Secreted</location>
    </subcellularLocation>
</comment>
<evidence type="ECO:0000256" key="3">
    <source>
        <dbReference type="ARBA" id="ARBA00022525"/>
    </source>
</evidence>
<feature type="binding site" evidence="12">
    <location>
        <position position="541"/>
    </location>
    <ligand>
        <name>Zn(2+)</name>
        <dbReference type="ChEBI" id="CHEBI:29105"/>
        <note>catalytic</note>
    </ligand>
</feature>
<dbReference type="OrthoDB" id="3227768at2759"/>
<keyword evidence="3 13" id="KW-0964">Secreted</keyword>
<evidence type="ECO:0000259" key="15">
    <source>
        <dbReference type="Pfam" id="PF07504"/>
    </source>
</evidence>
<dbReference type="PANTHER" id="PTHR33478:SF1">
    <property type="entry name" value="EXTRACELLULAR METALLOPROTEINASE MEP"/>
    <property type="match status" value="1"/>
</dbReference>
<evidence type="ECO:0000256" key="8">
    <source>
        <dbReference type="ARBA" id="ARBA00022833"/>
    </source>
</evidence>
<evidence type="ECO:0000313" key="16">
    <source>
        <dbReference type="EMBL" id="KAJ1980020.1"/>
    </source>
</evidence>
<dbReference type="CDD" id="cd09596">
    <property type="entry name" value="M36"/>
    <property type="match status" value="1"/>
</dbReference>
<dbReference type="Proteomes" id="UP001151582">
    <property type="component" value="Unassembled WGS sequence"/>
</dbReference>
<dbReference type="Gene3D" id="1.10.390.10">
    <property type="entry name" value="Neutral Protease Domain 2"/>
    <property type="match status" value="1"/>
</dbReference>
<dbReference type="InterPro" id="IPR027268">
    <property type="entry name" value="Peptidase_M4/M1_CTD_sf"/>
</dbReference>
<evidence type="ECO:0000256" key="1">
    <source>
        <dbReference type="ARBA" id="ARBA00004613"/>
    </source>
</evidence>
<dbReference type="GO" id="GO:0005615">
    <property type="term" value="C:extracellular space"/>
    <property type="evidence" value="ECO:0007669"/>
    <property type="project" value="InterPro"/>
</dbReference>
<feature type="binding site" evidence="12">
    <location>
        <position position="515"/>
    </location>
    <ligand>
        <name>Zn(2+)</name>
        <dbReference type="ChEBI" id="CHEBI:29105"/>
        <note>catalytic</note>
    </ligand>
</feature>
<reference evidence="16" key="1">
    <citation type="submission" date="2022-07" db="EMBL/GenBank/DDBJ databases">
        <title>Phylogenomic reconstructions and comparative analyses of Kickxellomycotina fungi.</title>
        <authorList>
            <person name="Reynolds N.K."/>
            <person name="Stajich J.E."/>
            <person name="Barry K."/>
            <person name="Grigoriev I.V."/>
            <person name="Crous P."/>
            <person name="Smith M.E."/>
        </authorList>
    </citation>
    <scope>NUCLEOTIDE SEQUENCE</scope>
    <source>
        <strain evidence="16">RSA 567</strain>
    </source>
</reference>
<keyword evidence="6 13" id="KW-0732">Signal</keyword>
<dbReference type="SUPFAM" id="SSF55486">
    <property type="entry name" value="Metalloproteases ('zincins'), catalytic domain"/>
    <property type="match status" value="1"/>
</dbReference>
<name>A0A9W8EDE6_9FUNG</name>